<gene>
    <name evidence="9" type="ORF">CIPAW_05G028300</name>
    <name evidence="10" type="ORF">I3842_05G029900</name>
</gene>
<dbReference type="Pfam" id="PF00847">
    <property type="entry name" value="AP2"/>
    <property type="match status" value="1"/>
</dbReference>
<keyword evidence="3" id="KW-0238">DNA-binding</keyword>
<proteinExistence type="inferred from homology"/>
<name>A0A8T1QE01_CARIL</name>
<keyword evidence="4" id="KW-0010">Activator</keyword>
<comment type="similarity">
    <text evidence="7">Belongs to the AP2/ERF transcription factor family. ERF subfamily.</text>
</comment>
<evidence type="ECO:0000259" key="8">
    <source>
        <dbReference type="PROSITE" id="PS51032"/>
    </source>
</evidence>
<dbReference type="Proteomes" id="UP000811609">
    <property type="component" value="Chromosome 5"/>
</dbReference>
<dbReference type="PANTHER" id="PTHR31241:SF62">
    <property type="entry name" value="DEHYDRATION-RESPONSIVE ELEMENT-BINDING PROTEIN 2D"/>
    <property type="match status" value="1"/>
</dbReference>
<dbReference type="PANTHER" id="PTHR31241">
    <property type="entry name" value="DEHYDRATION-RESPONSIVE ELEMENT-BINDING PROTEIN 2C"/>
    <property type="match status" value="1"/>
</dbReference>
<evidence type="ECO:0000313" key="10">
    <source>
        <dbReference type="EMBL" id="KAG6710978.1"/>
    </source>
</evidence>
<dbReference type="EMBL" id="CM031813">
    <property type="protein sequence ID" value="KAG6652758.1"/>
    <property type="molecule type" value="Genomic_DNA"/>
</dbReference>
<dbReference type="AlphaFoldDB" id="A0A8T1QE01"/>
<feature type="domain" description="AP2/ERF" evidence="8">
    <location>
        <begin position="78"/>
        <end position="135"/>
    </location>
</feature>
<evidence type="ECO:0000256" key="6">
    <source>
        <dbReference type="ARBA" id="ARBA00023242"/>
    </source>
</evidence>
<accession>A0A8T1QE01</accession>
<keyword evidence="6" id="KW-0539">Nucleus</keyword>
<dbReference type="GO" id="GO:0003700">
    <property type="term" value="F:DNA-binding transcription factor activity"/>
    <property type="evidence" value="ECO:0007669"/>
    <property type="project" value="InterPro"/>
</dbReference>
<dbReference type="FunFam" id="3.30.730.10:FF:000001">
    <property type="entry name" value="Ethylene-responsive transcription factor 2"/>
    <property type="match status" value="1"/>
</dbReference>
<comment type="caution">
    <text evidence="9">The sequence shown here is derived from an EMBL/GenBank/DDBJ whole genome shotgun (WGS) entry which is preliminary data.</text>
</comment>
<evidence type="ECO:0000256" key="1">
    <source>
        <dbReference type="ARBA" id="ARBA00004123"/>
    </source>
</evidence>
<evidence type="ECO:0000256" key="7">
    <source>
        <dbReference type="ARBA" id="ARBA00024343"/>
    </source>
</evidence>
<reference evidence="10" key="2">
    <citation type="submission" date="2021-01" db="EMBL/GenBank/DDBJ databases">
        <authorList>
            <person name="Lovell J.T."/>
            <person name="Bentley N."/>
            <person name="Bhattarai G."/>
            <person name="Jenkins J.W."/>
            <person name="Sreedasyam A."/>
            <person name="Alarcon Y."/>
            <person name="Bock C."/>
            <person name="Boston L."/>
            <person name="Carlson J."/>
            <person name="Cervantes K."/>
            <person name="Clermont K."/>
            <person name="Krom N."/>
            <person name="Kubenka K."/>
            <person name="Mamidi S."/>
            <person name="Mattison C."/>
            <person name="Monteros M."/>
            <person name="Pisani C."/>
            <person name="Plott C."/>
            <person name="Rajasekar S."/>
            <person name="Rhein H.S."/>
            <person name="Rohla C."/>
            <person name="Song M."/>
            <person name="Hilaire R.S."/>
            <person name="Shu S."/>
            <person name="Wells L."/>
            <person name="Wang X."/>
            <person name="Webber J."/>
            <person name="Heerema R.J."/>
            <person name="Klein P."/>
            <person name="Conner P."/>
            <person name="Grauke L."/>
            <person name="Grimwood J."/>
            <person name="Schmutz J."/>
            <person name="Randall J.J."/>
        </authorList>
    </citation>
    <scope>NUCLEOTIDE SEQUENCE</scope>
    <source>
        <tissue evidence="10">Leaf</tissue>
    </source>
</reference>
<dbReference type="GO" id="GO:0000976">
    <property type="term" value="F:transcription cis-regulatory region binding"/>
    <property type="evidence" value="ECO:0007669"/>
    <property type="project" value="TreeGrafter"/>
</dbReference>
<evidence type="ECO:0000313" key="11">
    <source>
        <dbReference type="Proteomes" id="UP000811609"/>
    </source>
</evidence>
<keyword evidence="11" id="KW-1185">Reference proteome</keyword>
<dbReference type="CDD" id="cd00018">
    <property type="entry name" value="AP2"/>
    <property type="match status" value="1"/>
</dbReference>
<dbReference type="Proteomes" id="UP000811246">
    <property type="component" value="Chromosome 5"/>
</dbReference>
<evidence type="ECO:0000256" key="5">
    <source>
        <dbReference type="ARBA" id="ARBA00023163"/>
    </source>
</evidence>
<dbReference type="GO" id="GO:0045893">
    <property type="term" value="P:positive regulation of DNA-templated transcription"/>
    <property type="evidence" value="ECO:0007669"/>
    <property type="project" value="TreeGrafter"/>
</dbReference>
<reference evidence="9" key="1">
    <citation type="submission" date="2020-12" db="EMBL/GenBank/DDBJ databases">
        <title>WGS assembly of Carya illinoinensis cv. Pawnee.</title>
        <authorList>
            <person name="Platts A."/>
            <person name="Shu S."/>
            <person name="Wright S."/>
            <person name="Barry K."/>
            <person name="Edger P."/>
            <person name="Pires J.C."/>
            <person name="Schmutz J."/>
        </authorList>
    </citation>
    <scope>NUCLEOTIDE SEQUENCE</scope>
    <source>
        <tissue evidence="9">Leaf</tissue>
    </source>
</reference>
<dbReference type="GO" id="GO:0005634">
    <property type="term" value="C:nucleus"/>
    <property type="evidence" value="ECO:0007669"/>
    <property type="project" value="UniProtKB-SubCell"/>
</dbReference>
<keyword evidence="2" id="KW-0805">Transcription regulation</keyword>
<evidence type="ECO:0000256" key="3">
    <source>
        <dbReference type="ARBA" id="ARBA00023125"/>
    </source>
</evidence>
<dbReference type="InterPro" id="IPR001471">
    <property type="entry name" value="AP2/ERF_dom"/>
</dbReference>
<protein>
    <recommendedName>
        <fullName evidence="8">AP2/ERF domain-containing protein</fullName>
    </recommendedName>
</protein>
<evidence type="ECO:0000256" key="2">
    <source>
        <dbReference type="ARBA" id="ARBA00023015"/>
    </source>
</evidence>
<dbReference type="GO" id="GO:0006950">
    <property type="term" value="P:response to stress"/>
    <property type="evidence" value="ECO:0007669"/>
    <property type="project" value="TreeGrafter"/>
</dbReference>
<comment type="subcellular location">
    <subcellularLocation>
        <location evidence="1">Nucleus</location>
    </subcellularLocation>
</comment>
<dbReference type="SMART" id="SM00380">
    <property type="entry name" value="AP2"/>
    <property type="match status" value="1"/>
</dbReference>
<dbReference type="PROSITE" id="PS51032">
    <property type="entry name" value="AP2_ERF"/>
    <property type="match status" value="1"/>
</dbReference>
<keyword evidence="5" id="KW-0804">Transcription</keyword>
<evidence type="ECO:0000313" key="9">
    <source>
        <dbReference type="EMBL" id="KAG6652758.1"/>
    </source>
</evidence>
<evidence type="ECO:0000256" key="4">
    <source>
        <dbReference type="ARBA" id="ARBA00023159"/>
    </source>
</evidence>
<dbReference type="EMBL" id="CM031829">
    <property type="protein sequence ID" value="KAG6710978.1"/>
    <property type="molecule type" value="Genomic_DNA"/>
</dbReference>
<sequence length="328" mass="36383">MLPLRDSDSPIFGIITWKRKSRTGRDGYLSVAETLAKWKEQTAQLDSCNDKPIRKAPAMGSKKGCMKGKGGPENSRCDYRGVRQRTWGKWVAEIRQPNKGKRLWLGTFASAVEAAFAYDEAAKAMYGSRARLNFPGCCSVTTSSGTCAEATPSGSDSTTTFNHCEVCVAEEIDVKPLIPNLRNESGEVESRMCSRLAAVDEASVPNRMSQSEAKEEPCDIKPGFTDISNFYWEDGWDYSLGPEAKDDLHDIKQEASGVGNYHWDGGHDYSMDEMCDLDELWGLLDNSPVYNMESILGLGFDDDQLGSSTAAPERNEYWGQPVDLPYQF</sequence>
<organism evidence="9 11">
    <name type="scientific">Carya illinoinensis</name>
    <name type="common">Pecan</name>
    <dbReference type="NCBI Taxonomy" id="32201"/>
    <lineage>
        <taxon>Eukaryota</taxon>
        <taxon>Viridiplantae</taxon>
        <taxon>Streptophyta</taxon>
        <taxon>Embryophyta</taxon>
        <taxon>Tracheophyta</taxon>
        <taxon>Spermatophyta</taxon>
        <taxon>Magnoliopsida</taxon>
        <taxon>eudicotyledons</taxon>
        <taxon>Gunneridae</taxon>
        <taxon>Pentapetalae</taxon>
        <taxon>rosids</taxon>
        <taxon>fabids</taxon>
        <taxon>Fagales</taxon>
        <taxon>Juglandaceae</taxon>
        <taxon>Carya</taxon>
    </lineage>
</organism>